<dbReference type="EnsemblMetazoa" id="LLOJ008359-RA">
    <property type="protein sequence ID" value="LLOJ008359-PA"/>
    <property type="gene ID" value="LLOJ008359"/>
</dbReference>
<dbReference type="AlphaFoldDB" id="A0A1B0CU08"/>
<evidence type="ECO:0000313" key="3">
    <source>
        <dbReference type="EnsemblMetazoa" id="LLOJ008359-PA"/>
    </source>
</evidence>
<accession>A0A1B0CU08</accession>
<feature type="domain" description="Methyltransferase" evidence="1">
    <location>
        <begin position="41"/>
        <end position="137"/>
    </location>
</feature>
<dbReference type="SUPFAM" id="SSF53335">
    <property type="entry name" value="S-adenosyl-L-methionine-dependent methyltransferases"/>
    <property type="match status" value="1"/>
</dbReference>
<protein>
    <submittedName>
        <fullName evidence="2">Putative juvenile hormone acid o-methyltransferase-like protein</fullName>
    </submittedName>
</protein>
<evidence type="ECO:0000259" key="1">
    <source>
        <dbReference type="Pfam" id="PF13649"/>
    </source>
</evidence>
<dbReference type="CDD" id="cd02440">
    <property type="entry name" value="AdoMet_MTases"/>
    <property type="match status" value="1"/>
</dbReference>
<dbReference type="Pfam" id="PF13649">
    <property type="entry name" value="Methyltransf_25"/>
    <property type="match status" value="1"/>
</dbReference>
<dbReference type="VEuPathDB" id="VectorBase:LLONM1_002689"/>
<dbReference type="EMBL" id="GITU01005009">
    <property type="protein sequence ID" value="MBC1173712.1"/>
    <property type="molecule type" value="Transcribed_RNA"/>
</dbReference>
<keyword evidence="2" id="KW-0489">Methyltransferase</keyword>
<evidence type="ECO:0000313" key="4">
    <source>
        <dbReference type="Proteomes" id="UP000092461"/>
    </source>
</evidence>
<dbReference type="InterPro" id="IPR029063">
    <property type="entry name" value="SAM-dependent_MTases_sf"/>
</dbReference>
<dbReference type="GO" id="GO:0032259">
    <property type="term" value="P:methylation"/>
    <property type="evidence" value="ECO:0007669"/>
    <property type="project" value="UniProtKB-KW"/>
</dbReference>
<reference evidence="3" key="3">
    <citation type="submission" date="2020-05" db="UniProtKB">
        <authorList>
            <consortium name="EnsemblMetazoa"/>
        </authorList>
    </citation>
    <scope>IDENTIFICATION</scope>
    <source>
        <strain evidence="3">Jacobina</strain>
    </source>
</reference>
<dbReference type="Proteomes" id="UP000092461">
    <property type="component" value="Unassembled WGS sequence"/>
</dbReference>
<proteinExistence type="predicted"/>
<dbReference type="PANTHER" id="PTHR43591">
    <property type="entry name" value="METHYLTRANSFERASE"/>
    <property type="match status" value="1"/>
</dbReference>
<dbReference type="EMBL" id="AJWK01028243">
    <property type="status" value="NOT_ANNOTATED_CDS"/>
    <property type="molecule type" value="Genomic_DNA"/>
</dbReference>
<reference evidence="4" key="1">
    <citation type="submission" date="2012-05" db="EMBL/GenBank/DDBJ databases">
        <title>Whole Genome Assembly of Lutzomyia longipalpis.</title>
        <authorList>
            <person name="Richards S."/>
            <person name="Qu C."/>
            <person name="Dillon R."/>
            <person name="Worley K."/>
            <person name="Scherer S."/>
            <person name="Batterton M."/>
            <person name="Taylor A."/>
            <person name="Hawes A."/>
            <person name="Hernandez B."/>
            <person name="Kovar C."/>
            <person name="Mandapat C."/>
            <person name="Pham C."/>
            <person name="Qu C."/>
            <person name="Jing C."/>
            <person name="Bess C."/>
            <person name="Bandaranaike D."/>
            <person name="Ngo D."/>
            <person name="Ongeri F."/>
            <person name="Arias F."/>
            <person name="Lara F."/>
            <person name="Weissenberger G."/>
            <person name="Kamau G."/>
            <person name="Han H."/>
            <person name="Shen H."/>
            <person name="Dinh H."/>
            <person name="Khalil I."/>
            <person name="Jones J."/>
            <person name="Shafer J."/>
            <person name="Jayaseelan J."/>
            <person name="Quiroz J."/>
            <person name="Blankenburg K."/>
            <person name="Nguyen L."/>
            <person name="Jackson L."/>
            <person name="Francisco L."/>
            <person name="Tang L.-Y."/>
            <person name="Pu L.-L."/>
            <person name="Perales L."/>
            <person name="Lorensuhewa L."/>
            <person name="Munidasa M."/>
            <person name="Coyle M."/>
            <person name="Taylor M."/>
            <person name="Puazo M."/>
            <person name="Firestine M."/>
            <person name="Scheel M."/>
            <person name="Javaid M."/>
            <person name="Wang M."/>
            <person name="Li M."/>
            <person name="Tabassum N."/>
            <person name="Saada N."/>
            <person name="Osuji N."/>
            <person name="Aqrawi P."/>
            <person name="Fu Q."/>
            <person name="Thornton R."/>
            <person name="Raj R."/>
            <person name="Goodspeed R."/>
            <person name="Mata R."/>
            <person name="Najjar R."/>
            <person name="Gubbala S."/>
            <person name="Lee S."/>
            <person name="Denson S."/>
            <person name="Patil S."/>
            <person name="Macmil S."/>
            <person name="Qi S."/>
            <person name="Matskevitch T."/>
            <person name="Palculict T."/>
            <person name="Mathew T."/>
            <person name="Vee V."/>
            <person name="Velamala V."/>
            <person name="Korchina V."/>
            <person name="Cai W."/>
            <person name="Liu W."/>
            <person name="Dai W."/>
            <person name="Zou X."/>
            <person name="Zhu Y."/>
            <person name="Zhang Y."/>
            <person name="Wu Y.-Q."/>
            <person name="Xin Y."/>
            <person name="Nazarath L."/>
            <person name="Kovar C."/>
            <person name="Han Y."/>
            <person name="Muzny D."/>
            <person name="Gibbs R."/>
        </authorList>
    </citation>
    <scope>NUCLEOTIDE SEQUENCE [LARGE SCALE GENOMIC DNA]</scope>
    <source>
        <strain evidence="4">Jacobina</strain>
    </source>
</reference>
<dbReference type="Gene3D" id="3.40.50.150">
    <property type="entry name" value="Vaccinia Virus protein VP39"/>
    <property type="match status" value="1"/>
</dbReference>
<sequence length="264" mass="30745">MSVVDFDSNLIDQFNRIRDSELKPIFSKYDYLLKWKPNETILDVGCGTGDMSLEFIYPLIPEDYARYVCSDISASMIQEAEKNFEGKPRVSFEVLDITKDLNETNTFDYIFSMWCLMWVANQMKAFTNMYDLLAPGGRSFHVFIQRHIFMETILEVIERPKWKKFVPNPREVYPFPYQNDSDPVASVRSMMEEIGYVNVEVYLEKNTFAFRNEEEFLGYLKALPNPLHLMSPEEQDEYLQEAIELGYANKAITESVDLSGAPCI</sequence>
<reference evidence="2" key="2">
    <citation type="journal article" date="2020" name="BMC">
        <title>Leishmania infection induces a limited differential gene expression in the sand fly midgut.</title>
        <authorList>
            <person name="Coutinho-Abreu I.V."/>
            <person name="Serafim T.D."/>
            <person name="Meneses C."/>
            <person name="Kamhawi S."/>
            <person name="Oliveira F."/>
            <person name="Valenzuela J.G."/>
        </authorList>
    </citation>
    <scope>NUCLEOTIDE SEQUENCE</scope>
    <source>
        <strain evidence="2">Jacobina</strain>
        <tissue evidence="2">Midgut</tissue>
    </source>
</reference>
<name>A0A1B0CU08_LUTLO</name>
<dbReference type="VEuPathDB" id="VectorBase:LLOJ008359"/>
<dbReference type="PANTHER" id="PTHR43591:SF24">
    <property type="entry name" value="2-METHOXY-6-POLYPRENYL-1,4-BENZOQUINOL METHYLASE, MITOCHONDRIAL"/>
    <property type="match status" value="1"/>
</dbReference>
<dbReference type="InterPro" id="IPR041698">
    <property type="entry name" value="Methyltransf_25"/>
</dbReference>
<organism evidence="3 4">
    <name type="scientific">Lutzomyia longipalpis</name>
    <name type="common">Sand fly</name>
    <dbReference type="NCBI Taxonomy" id="7200"/>
    <lineage>
        <taxon>Eukaryota</taxon>
        <taxon>Metazoa</taxon>
        <taxon>Ecdysozoa</taxon>
        <taxon>Arthropoda</taxon>
        <taxon>Hexapoda</taxon>
        <taxon>Insecta</taxon>
        <taxon>Pterygota</taxon>
        <taxon>Neoptera</taxon>
        <taxon>Endopterygota</taxon>
        <taxon>Diptera</taxon>
        <taxon>Nematocera</taxon>
        <taxon>Psychodoidea</taxon>
        <taxon>Psychodidae</taxon>
        <taxon>Lutzomyia</taxon>
        <taxon>Lutzomyia</taxon>
    </lineage>
</organism>
<evidence type="ECO:0000313" key="2">
    <source>
        <dbReference type="EMBL" id="MBC1173712.1"/>
    </source>
</evidence>
<keyword evidence="2" id="KW-0808">Transferase</keyword>
<keyword evidence="4" id="KW-1185">Reference proteome</keyword>
<dbReference type="GO" id="GO:0008168">
    <property type="term" value="F:methyltransferase activity"/>
    <property type="evidence" value="ECO:0007669"/>
    <property type="project" value="UniProtKB-KW"/>
</dbReference>